<dbReference type="PROSITE" id="PS50943">
    <property type="entry name" value="HTH_CROC1"/>
    <property type="match status" value="1"/>
</dbReference>
<proteinExistence type="predicted"/>
<organism evidence="3">
    <name type="scientific">bioreactor metagenome</name>
    <dbReference type="NCBI Taxonomy" id="1076179"/>
    <lineage>
        <taxon>unclassified sequences</taxon>
        <taxon>metagenomes</taxon>
        <taxon>ecological metagenomes</taxon>
    </lineage>
</organism>
<name>A0A645BBA4_9ZZZZ</name>
<dbReference type="PANTHER" id="PTHR46558:SF4">
    <property type="entry name" value="DNA-BIDING PHAGE PROTEIN"/>
    <property type="match status" value="1"/>
</dbReference>
<dbReference type="AlphaFoldDB" id="A0A645BBA4"/>
<protein>
    <recommendedName>
        <fullName evidence="2">HTH cro/C1-type domain-containing protein</fullName>
    </recommendedName>
</protein>
<dbReference type="CDD" id="cd00093">
    <property type="entry name" value="HTH_XRE"/>
    <property type="match status" value="1"/>
</dbReference>
<dbReference type="InterPro" id="IPR010982">
    <property type="entry name" value="Lambda_DNA-bd_dom_sf"/>
</dbReference>
<reference evidence="3" key="1">
    <citation type="submission" date="2019-08" db="EMBL/GenBank/DDBJ databases">
        <authorList>
            <person name="Kucharzyk K."/>
            <person name="Murdoch R.W."/>
            <person name="Higgins S."/>
            <person name="Loffler F."/>
        </authorList>
    </citation>
    <scope>NUCLEOTIDE SEQUENCE</scope>
</reference>
<sequence length="311" mass="36183">MDCLKQLIGNRIRELRENRNLSPSELASQLGVTLSTIYNWEQGRNLPVSELLPSLATILNTTIDNIMAYSNEDQIKKSISRYFFNTDADDYSKIVDLVKQNKEATSNPKIGFRLLSLEYTHILHQTNELIGRLDEFIEKNSRLDQDITIQIQVMKIALQIIFNGADDVLDRLKDEAKLNPTLTTYYNLIYGYVITGHREAAKQLCEEAIVTYPSTRMNFLLALCQQQSKEIDLASDSYCDILKNRNDYEAFIVIWSHENLYRILLKKQDNKRIVELVKDSINWLPEEYLKIGHDSEQARQKLKARLERFLE</sequence>
<dbReference type="InterPro" id="IPR001387">
    <property type="entry name" value="Cro/C1-type_HTH"/>
</dbReference>
<dbReference type="Gene3D" id="1.10.260.40">
    <property type="entry name" value="lambda repressor-like DNA-binding domains"/>
    <property type="match status" value="1"/>
</dbReference>
<keyword evidence="1" id="KW-0238">DNA-binding</keyword>
<dbReference type="SUPFAM" id="SSF48452">
    <property type="entry name" value="TPR-like"/>
    <property type="match status" value="1"/>
</dbReference>
<dbReference type="Gene3D" id="1.25.40.10">
    <property type="entry name" value="Tetratricopeptide repeat domain"/>
    <property type="match status" value="1"/>
</dbReference>
<dbReference type="GO" id="GO:0003677">
    <property type="term" value="F:DNA binding"/>
    <property type="evidence" value="ECO:0007669"/>
    <property type="project" value="UniProtKB-KW"/>
</dbReference>
<dbReference type="InterPro" id="IPR011990">
    <property type="entry name" value="TPR-like_helical_dom_sf"/>
</dbReference>
<dbReference type="SUPFAM" id="SSF47413">
    <property type="entry name" value="lambda repressor-like DNA-binding domains"/>
    <property type="match status" value="1"/>
</dbReference>
<evidence type="ECO:0000256" key="1">
    <source>
        <dbReference type="ARBA" id="ARBA00023125"/>
    </source>
</evidence>
<feature type="domain" description="HTH cro/C1-type" evidence="2">
    <location>
        <begin position="12"/>
        <end position="66"/>
    </location>
</feature>
<dbReference type="EMBL" id="VSSQ01019020">
    <property type="protein sequence ID" value="MPM62735.1"/>
    <property type="molecule type" value="Genomic_DNA"/>
</dbReference>
<dbReference type="SMART" id="SM00530">
    <property type="entry name" value="HTH_XRE"/>
    <property type="match status" value="1"/>
</dbReference>
<dbReference type="PANTHER" id="PTHR46558">
    <property type="entry name" value="TRACRIPTIONAL REGULATORY PROTEIN-RELATED-RELATED"/>
    <property type="match status" value="1"/>
</dbReference>
<evidence type="ECO:0000259" key="2">
    <source>
        <dbReference type="PROSITE" id="PS50943"/>
    </source>
</evidence>
<comment type="caution">
    <text evidence="3">The sequence shown here is derived from an EMBL/GenBank/DDBJ whole genome shotgun (WGS) entry which is preliminary data.</text>
</comment>
<gene>
    <name evidence="3" type="ORF">SDC9_109612</name>
</gene>
<evidence type="ECO:0000313" key="3">
    <source>
        <dbReference type="EMBL" id="MPM62735.1"/>
    </source>
</evidence>
<accession>A0A645BBA4</accession>
<dbReference type="Pfam" id="PF13560">
    <property type="entry name" value="HTH_31"/>
    <property type="match status" value="1"/>
</dbReference>